<comment type="similarity">
    <text evidence="1">Belongs to the thiolase-like superfamily. Chalcone/stilbene synthases family.</text>
</comment>
<accession>A0A645H7T9</accession>
<dbReference type="EC" id="2.3.1.233" evidence="5"/>
<dbReference type="EMBL" id="VSSQ01083579">
    <property type="protein sequence ID" value="MPN31863.1"/>
    <property type="molecule type" value="Genomic_DNA"/>
</dbReference>
<organism evidence="5">
    <name type="scientific">bioreactor metagenome</name>
    <dbReference type="NCBI Taxonomy" id="1076179"/>
    <lineage>
        <taxon>unclassified sequences</taxon>
        <taxon>metagenomes</taxon>
        <taxon>ecological metagenomes</taxon>
    </lineage>
</organism>
<evidence type="ECO:0000256" key="3">
    <source>
        <dbReference type="ARBA" id="ARBA00023315"/>
    </source>
</evidence>
<evidence type="ECO:0000256" key="2">
    <source>
        <dbReference type="ARBA" id="ARBA00022679"/>
    </source>
</evidence>
<evidence type="ECO:0000313" key="5">
    <source>
        <dbReference type="EMBL" id="MPN31863.1"/>
    </source>
</evidence>
<dbReference type="GO" id="GO:0030639">
    <property type="term" value="P:polyketide biosynthetic process"/>
    <property type="evidence" value="ECO:0007669"/>
    <property type="project" value="TreeGrafter"/>
</dbReference>
<feature type="domain" description="Chalcone/stilbene synthase C-terminal" evidence="4">
    <location>
        <begin position="18"/>
        <end position="96"/>
    </location>
</feature>
<proteinExistence type="inferred from homology"/>
<dbReference type="Gene3D" id="3.40.47.10">
    <property type="match status" value="1"/>
</dbReference>
<dbReference type="PANTHER" id="PTHR11877:SF99">
    <property type="entry name" value="1,3,6,8-TETRAHYDROXYNAPHTHALENE SYNTHASE"/>
    <property type="match status" value="1"/>
</dbReference>
<keyword evidence="3 5" id="KW-0012">Acyltransferase</keyword>
<comment type="caution">
    <text evidence="5">The sequence shown here is derived from an EMBL/GenBank/DDBJ whole genome shotgun (WGS) entry which is preliminary data.</text>
</comment>
<reference evidence="5" key="1">
    <citation type="submission" date="2019-08" db="EMBL/GenBank/DDBJ databases">
        <authorList>
            <person name="Kucharzyk K."/>
            <person name="Murdoch R.W."/>
            <person name="Higgins S."/>
            <person name="Loffler F."/>
        </authorList>
    </citation>
    <scope>NUCLEOTIDE SEQUENCE</scope>
</reference>
<dbReference type="InterPro" id="IPR012328">
    <property type="entry name" value="Chalcone/stilbene_synt_C"/>
</dbReference>
<evidence type="ECO:0000259" key="4">
    <source>
        <dbReference type="Pfam" id="PF02797"/>
    </source>
</evidence>
<keyword evidence="2 5" id="KW-0808">Transferase</keyword>
<protein>
    <submittedName>
        <fullName evidence="5">1,3,6,8-tetrahydroxynaphthalene synthase</fullName>
        <ecNumber evidence="5">2.3.1.233</ecNumber>
    </submittedName>
</protein>
<dbReference type="GO" id="GO:0016747">
    <property type="term" value="F:acyltransferase activity, transferring groups other than amino-acyl groups"/>
    <property type="evidence" value="ECO:0007669"/>
    <property type="project" value="InterPro"/>
</dbReference>
<dbReference type="AlphaFoldDB" id="A0A645H7T9"/>
<dbReference type="InterPro" id="IPR016039">
    <property type="entry name" value="Thiolase-like"/>
</dbReference>
<dbReference type="SUPFAM" id="SSF53901">
    <property type="entry name" value="Thiolase-like"/>
    <property type="match status" value="1"/>
</dbReference>
<dbReference type="Pfam" id="PF02797">
    <property type="entry name" value="Chal_sti_synt_C"/>
    <property type="match status" value="1"/>
</dbReference>
<name>A0A645H7T9_9ZZZZ</name>
<sequence>MLGEACRSWGLTQTEIGHYVVHPGGAKVLTAYSESLGLINGELADAEGVLEHYGNMSSASVFFVLEQFLANSAADNRYGVMLGLGPGFSAEQVLFRW</sequence>
<evidence type="ECO:0000256" key="1">
    <source>
        <dbReference type="ARBA" id="ARBA00005531"/>
    </source>
</evidence>
<dbReference type="InterPro" id="IPR011141">
    <property type="entry name" value="Polyketide_synthase_type-III"/>
</dbReference>
<dbReference type="PANTHER" id="PTHR11877">
    <property type="entry name" value="HYDROXYMETHYLGLUTARYL-COA SYNTHASE"/>
    <property type="match status" value="1"/>
</dbReference>
<gene>
    <name evidence="5" type="primary">rppA</name>
    <name evidence="5" type="ORF">SDC9_179338</name>
</gene>